<dbReference type="InterPro" id="IPR023087">
    <property type="entry name" value="Flg_Motor_Flig_C"/>
</dbReference>
<evidence type="ECO:0000256" key="9">
    <source>
        <dbReference type="ARBA" id="ARBA00023143"/>
    </source>
</evidence>
<dbReference type="PANTHER" id="PTHR30534">
    <property type="entry name" value="FLAGELLAR MOTOR SWITCH PROTEIN FLIG"/>
    <property type="match status" value="1"/>
</dbReference>
<comment type="caution">
    <text evidence="14">The sequence shown here is derived from an EMBL/GenBank/DDBJ whole genome shotgun (WGS) entry which is preliminary data.</text>
</comment>
<dbReference type="Proteomes" id="UP001620461">
    <property type="component" value="Unassembled WGS sequence"/>
</dbReference>
<evidence type="ECO:0000256" key="5">
    <source>
        <dbReference type="ARBA" id="ARBA00022475"/>
    </source>
</evidence>
<proteinExistence type="inferred from homology"/>
<dbReference type="Pfam" id="PF01706">
    <property type="entry name" value="FliG_C"/>
    <property type="match status" value="1"/>
</dbReference>
<keyword evidence="14" id="KW-0969">Cilium</keyword>
<evidence type="ECO:0000256" key="4">
    <source>
        <dbReference type="ARBA" id="ARBA00021870"/>
    </source>
</evidence>
<keyword evidence="14" id="KW-0282">Flagellum</keyword>
<feature type="domain" description="Flagellar motor switch protein FliG middle" evidence="12">
    <location>
        <begin position="131"/>
        <end position="205"/>
    </location>
</feature>
<keyword evidence="7" id="KW-0283">Flagellar rotation</keyword>
<evidence type="ECO:0000259" key="12">
    <source>
        <dbReference type="Pfam" id="PF14841"/>
    </source>
</evidence>
<keyword evidence="14" id="KW-0966">Cell projection</keyword>
<evidence type="ECO:0000256" key="8">
    <source>
        <dbReference type="ARBA" id="ARBA00023136"/>
    </source>
</evidence>
<evidence type="ECO:0000259" key="11">
    <source>
        <dbReference type="Pfam" id="PF01706"/>
    </source>
</evidence>
<dbReference type="SUPFAM" id="SSF48029">
    <property type="entry name" value="FliG"/>
    <property type="match status" value="2"/>
</dbReference>
<comment type="function">
    <text evidence="10">FliG is one of three proteins (FliG, FliN, FliM) that forms the rotor-mounted switch complex (C ring), located at the base of the basal body. This complex interacts with the CheY and CheZ chemotaxis proteins, in addition to contacting components of the motor that determine the direction of flagellar rotation.</text>
</comment>
<comment type="subcellular location">
    <subcellularLocation>
        <location evidence="1">Bacterial flagellum basal body</location>
    </subcellularLocation>
    <subcellularLocation>
        <location evidence="2">Cell inner membrane</location>
        <topology evidence="2">Peripheral membrane protein</topology>
        <orientation evidence="2">Cytoplasmic side</orientation>
    </subcellularLocation>
</comment>
<evidence type="ECO:0000256" key="10">
    <source>
        <dbReference type="ARBA" id="ARBA00025598"/>
    </source>
</evidence>
<keyword evidence="5" id="KW-1003">Cell membrane</keyword>
<dbReference type="Pfam" id="PF14841">
    <property type="entry name" value="FliG_M"/>
    <property type="match status" value="1"/>
</dbReference>
<protein>
    <recommendedName>
        <fullName evidence="4">Flagellar motor switch protein FliG</fullName>
    </recommendedName>
</protein>
<dbReference type="InterPro" id="IPR028263">
    <property type="entry name" value="FliG_N"/>
</dbReference>
<dbReference type="PRINTS" id="PR00954">
    <property type="entry name" value="FLGMOTORFLIG"/>
</dbReference>
<gene>
    <name evidence="14" type="primary">fliG</name>
    <name evidence="14" type="ORF">ISP15_09260</name>
</gene>
<dbReference type="RefSeq" id="WP_404546982.1">
    <property type="nucleotide sequence ID" value="NZ_JADIKJ010000009.1"/>
</dbReference>
<evidence type="ECO:0000256" key="7">
    <source>
        <dbReference type="ARBA" id="ARBA00022779"/>
    </source>
</evidence>
<dbReference type="InterPro" id="IPR000090">
    <property type="entry name" value="Flg_Motor_Flig"/>
</dbReference>
<keyword evidence="9" id="KW-0975">Bacterial flagellum</keyword>
<name>A0ABW8JHI0_9GAMM</name>
<dbReference type="EMBL" id="JADIKJ010000009">
    <property type="protein sequence ID" value="MFK2900523.1"/>
    <property type="molecule type" value="Genomic_DNA"/>
</dbReference>
<keyword evidence="15" id="KW-1185">Reference proteome</keyword>
<dbReference type="Gene3D" id="1.10.220.30">
    <property type="match status" value="3"/>
</dbReference>
<dbReference type="InterPro" id="IPR011002">
    <property type="entry name" value="FliG_a-hlx"/>
</dbReference>
<evidence type="ECO:0000313" key="15">
    <source>
        <dbReference type="Proteomes" id="UP001620461"/>
    </source>
</evidence>
<organism evidence="14 15">
    <name type="scientific">Dyella jejuensis</name>
    <dbReference type="NCBI Taxonomy" id="1432009"/>
    <lineage>
        <taxon>Bacteria</taxon>
        <taxon>Pseudomonadati</taxon>
        <taxon>Pseudomonadota</taxon>
        <taxon>Gammaproteobacteria</taxon>
        <taxon>Lysobacterales</taxon>
        <taxon>Rhodanobacteraceae</taxon>
        <taxon>Dyella</taxon>
    </lineage>
</organism>
<dbReference type="PANTHER" id="PTHR30534:SF0">
    <property type="entry name" value="FLAGELLAR MOTOR SWITCH PROTEIN FLIG"/>
    <property type="match status" value="1"/>
</dbReference>
<feature type="domain" description="Flagellar motor switch protein FliG C-terminal" evidence="11">
    <location>
        <begin position="233"/>
        <end position="338"/>
    </location>
</feature>
<evidence type="ECO:0000313" key="14">
    <source>
        <dbReference type="EMBL" id="MFK2900523.1"/>
    </source>
</evidence>
<comment type="similarity">
    <text evidence="3">Belongs to the FliG family.</text>
</comment>
<accession>A0ABW8JHI0</accession>
<evidence type="ECO:0000256" key="2">
    <source>
        <dbReference type="ARBA" id="ARBA00004515"/>
    </source>
</evidence>
<evidence type="ECO:0000259" key="13">
    <source>
        <dbReference type="Pfam" id="PF14842"/>
    </source>
</evidence>
<evidence type="ECO:0000256" key="6">
    <source>
        <dbReference type="ARBA" id="ARBA00022500"/>
    </source>
</evidence>
<feature type="domain" description="Flagellar motor switch protein FliG N-terminal" evidence="13">
    <location>
        <begin position="20"/>
        <end position="115"/>
    </location>
</feature>
<evidence type="ECO:0000256" key="3">
    <source>
        <dbReference type="ARBA" id="ARBA00010299"/>
    </source>
</evidence>
<evidence type="ECO:0000256" key="1">
    <source>
        <dbReference type="ARBA" id="ARBA00004117"/>
    </source>
</evidence>
<dbReference type="InterPro" id="IPR032779">
    <property type="entry name" value="FliG_M"/>
</dbReference>
<reference evidence="14 15" key="1">
    <citation type="submission" date="2020-10" db="EMBL/GenBank/DDBJ databases">
        <title>Phylogeny of dyella-like bacteria.</title>
        <authorList>
            <person name="Fu J."/>
        </authorList>
    </citation>
    <scope>NUCLEOTIDE SEQUENCE [LARGE SCALE GENOMIC DNA]</scope>
    <source>
        <strain evidence="14 15">JP1</strain>
    </source>
</reference>
<keyword evidence="6" id="KW-0145">Chemotaxis</keyword>
<sequence length="346" mass="38324">MDNSHSNSLGHAFAGEAGVELSSVERAAITLLSMGEEAASAVLRCLSREELLDVTLVMARMNGVKVDAVQDTLQTFFDAFQEQSSVRGASRQFLQRSLDLALGSVIANNVLNHIYGDVIGPKMARLQWAQPQWLADRLAREHVRMQAMFLALLPPEQASQVIHALPAESCDLVLLQIARLKEIDHELLRDVEAVVDACIENLGTQSTAVEGVRQVADIINRMPGDRAQVVELLRAHDPDVVSEVESHIYEFGILAYQSEATVAAILQEVPFEQWGIALKGADPKVQETLMRSMPQRQVQSFEEMLRRTPAMPLSRVEEARRDIMDQLRELAGEGEITLQLVAEDVV</sequence>
<keyword evidence="8" id="KW-0472">Membrane</keyword>
<dbReference type="Pfam" id="PF14842">
    <property type="entry name" value="FliG_N"/>
    <property type="match status" value="1"/>
</dbReference>